<dbReference type="STRING" id="8496.A0A151NG86"/>
<dbReference type="PANTHER" id="PTHR23266">
    <property type="entry name" value="IMMUNOGLOBULIN HEAVY CHAIN"/>
    <property type="match status" value="1"/>
</dbReference>
<comment type="caution">
    <text evidence="6">The sequence shown here is derived from an EMBL/GenBank/DDBJ whole genome shotgun (WGS) entry which is preliminary data.</text>
</comment>
<reference evidence="6 7" key="1">
    <citation type="journal article" date="2012" name="Genome Biol.">
        <title>Sequencing three crocodilian genomes to illuminate the evolution of archosaurs and amniotes.</title>
        <authorList>
            <person name="St John J.A."/>
            <person name="Braun E.L."/>
            <person name="Isberg S.R."/>
            <person name="Miles L.G."/>
            <person name="Chong A.Y."/>
            <person name="Gongora J."/>
            <person name="Dalzell P."/>
            <person name="Moran C."/>
            <person name="Bed'hom B."/>
            <person name="Abzhanov A."/>
            <person name="Burgess S.C."/>
            <person name="Cooksey A.M."/>
            <person name="Castoe T.A."/>
            <person name="Crawford N.G."/>
            <person name="Densmore L.D."/>
            <person name="Drew J.C."/>
            <person name="Edwards S.V."/>
            <person name="Faircloth B.C."/>
            <person name="Fujita M.K."/>
            <person name="Greenwold M.J."/>
            <person name="Hoffmann F.G."/>
            <person name="Howard J.M."/>
            <person name="Iguchi T."/>
            <person name="Janes D.E."/>
            <person name="Khan S.Y."/>
            <person name="Kohno S."/>
            <person name="de Koning A.J."/>
            <person name="Lance S.L."/>
            <person name="McCarthy F.M."/>
            <person name="McCormack J.E."/>
            <person name="Merchant M.E."/>
            <person name="Peterson D.G."/>
            <person name="Pollock D.D."/>
            <person name="Pourmand N."/>
            <person name="Raney B.J."/>
            <person name="Roessler K.A."/>
            <person name="Sanford J.R."/>
            <person name="Sawyer R.H."/>
            <person name="Schmidt C.J."/>
            <person name="Triplett E.W."/>
            <person name="Tuberville T.D."/>
            <person name="Venegas-Anaya M."/>
            <person name="Howard J.T."/>
            <person name="Jarvis E.D."/>
            <person name="Guillette L.J.Jr."/>
            <person name="Glenn T.C."/>
            <person name="Green R.E."/>
            <person name="Ray D.A."/>
        </authorList>
    </citation>
    <scope>NUCLEOTIDE SEQUENCE [LARGE SCALE GENOMIC DNA]</scope>
    <source>
        <strain evidence="6">KSC_2009_1</strain>
    </source>
</reference>
<dbReference type="FunFam" id="2.60.40.10:FF:001878">
    <property type="entry name" value="Immunoglobulin heavy variable 1-4"/>
    <property type="match status" value="1"/>
</dbReference>
<feature type="chain" id="PRO_5007586038" description="Ig-like domain-containing protein" evidence="4">
    <location>
        <begin position="24"/>
        <end position="233"/>
    </location>
</feature>
<evidence type="ECO:0000256" key="1">
    <source>
        <dbReference type="ARBA" id="ARBA00022859"/>
    </source>
</evidence>
<protein>
    <recommendedName>
        <fullName evidence="5">Ig-like domain-containing protein</fullName>
    </recommendedName>
</protein>
<dbReference type="SUPFAM" id="SSF48726">
    <property type="entry name" value="Immunoglobulin"/>
    <property type="match status" value="1"/>
</dbReference>
<dbReference type="InterPro" id="IPR003599">
    <property type="entry name" value="Ig_sub"/>
</dbReference>
<feature type="domain" description="Ig-like" evidence="5">
    <location>
        <begin position="18"/>
        <end position="122"/>
    </location>
</feature>
<dbReference type="GO" id="GO:0019814">
    <property type="term" value="C:immunoglobulin complex"/>
    <property type="evidence" value="ECO:0007669"/>
    <property type="project" value="UniProtKB-KW"/>
</dbReference>
<dbReference type="PROSITE" id="PS50835">
    <property type="entry name" value="IG_LIKE"/>
    <property type="match status" value="1"/>
</dbReference>
<sequence length="233" mass="25218">MALGMELLGLLLLLVSAPTCVLSEIQLVESGPGVVKPGDTLTLTCTISGYTITGGIPWNWIRQAPGKGLEWMEREYYSNSAWKTDYASSLKSRISISADSSKNQVSLQLRSLTASDTAIYYCARGYTMTQSKERAGQKGEALSTLTVTDFFHSSSCESVEPVNRDCQKGSSLQAVAGGKRKEEKNQAGHQILPRKGVLSMTDLVWYSLGVVKPGETFTLTCAVSDYTISSGYS</sequence>
<organism evidence="6 7">
    <name type="scientific">Alligator mississippiensis</name>
    <name type="common">American alligator</name>
    <dbReference type="NCBI Taxonomy" id="8496"/>
    <lineage>
        <taxon>Eukaryota</taxon>
        <taxon>Metazoa</taxon>
        <taxon>Chordata</taxon>
        <taxon>Craniata</taxon>
        <taxon>Vertebrata</taxon>
        <taxon>Euteleostomi</taxon>
        <taxon>Archelosauria</taxon>
        <taxon>Archosauria</taxon>
        <taxon>Crocodylia</taxon>
        <taxon>Alligatoridae</taxon>
        <taxon>Alligatorinae</taxon>
        <taxon>Alligator</taxon>
    </lineage>
</organism>
<dbReference type="GO" id="GO:0005576">
    <property type="term" value="C:extracellular region"/>
    <property type="evidence" value="ECO:0007669"/>
    <property type="project" value="UniProtKB-ARBA"/>
</dbReference>
<keyword evidence="4" id="KW-0732">Signal</keyword>
<keyword evidence="1" id="KW-0391">Immunity</keyword>
<dbReference type="Pfam" id="PF07686">
    <property type="entry name" value="V-set"/>
    <property type="match status" value="1"/>
</dbReference>
<gene>
    <name evidence="6" type="ORF">Y1Q_0020552</name>
</gene>
<proteinExistence type="predicted"/>
<dbReference type="SMART" id="SM00409">
    <property type="entry name" value="IG"/>
    <property type="match status" value="1"/>
</dbReference>
<dbReference type="InterPro" id="IPR013783">
    <property type="entry name" value="Ig-like_fold"/>
</dbReference>
<dbReference type="Proteomes" id="UP000050525">
    <property type="component" value="Unassembled WGS sequence"/>
</dbReference>
<keyword evidence="3" id="KW-1280">Immunoglobulin</keyword>
<evidence type="ECO:0000259" key="5">
    <source>
        <dbReference type="PROSITE" id="PS50835"/>
    </source>
</evidence>
<dbReference type="InterPro" id="IPR013106">
    <property type="entry name" value="Ig_V-set"/>
</dbReference>
<dbReference type="eggNOG" id="ENOG502S5TB">
    <property type="taxonomic scope" value="Eukaryota"/>
</dbReference>
<dbReference type="AlphaFoldDB" id="A0A151NG86"/>
<evidence type="ECO:0000313" key="7">
    <source>
        <dbReference type="Proteomes" id="UP000050525"/>
    </source>
</evidence>
<evidence type="ECO:0000256" key="4">
    <source>
        <dbReference type="SAM" id="SignalP"/>
    </source>
</evidence>
<name>A0A151NG86_ALLMI</name>
<feature type="signal peptide" evidence="4">
    <location>
        <begin position="1"/>
        <end position="23"/>
    </location>
</feature>
<dbReference type="EMBL" id="AKHW03003102">
    <property type="protein sequence ID" value="KYO35823.1"/>
    <property type="molecule type" value="Genomic_DNA"/>
</dbReference>
<evidence type="ECO:0000256" key="3">
    <source>
        <dbReference type="ARBA" id="ARBA00043265"/>
    </source>
</evidence>
<evidence type="ECO:0000313" key="6">
    <source>
        <dbReference type="EMBL" id="KYO35823.1"/>
    </source>
</evidence>
<accession>A0A151NG86</accession>
<dbReference type="InterPro" id="IPR007110">
    <property type="entry name" value="Ig-like_dom"/>
</dbReference>
<dbReference type="InterPro" id="IPR050199">
    <property type="entry name" value="IgHV"/>
</dbReference>
<dbReference type="Gene3D" id="2.60.40.10">
    <property type="entry name" value="Immunoglobulins"/>
    <property type="match status" value="1"/>
</dbReference>
<evidence type="ECO:0000256" key="2">
    <source>
        <dbReference type="ARBA" id="ARBA00023130"/>
    </source>
</evidence>
<keyword evidence="7" id="KW-1185">Reference proteome</keyword>
<dbReference type="SMART" id="SM00406">
    <property type="entry name" value="IGv"/>
    <property type="match status" value="1"/>
</dbReference>
<dbReference type="GO" id="GO:0002250">
    <property type="term" value="P:adaptive immune response"/>
    <property type="evidence" value="ECO:0007669"/>
    <property type="project" value="UniProtKB-KW"/>
</dbReference>
<dbReference type="InterPro" id="IPR036179">
    <property type="entry name" value="Ig-like_dom_sf"/>
</dbReference>
<keyword evidence="2" id="KW-1064">Adaptive immunity</keyword>